<protein>
    <submittedName>
        <fullName evidence="2">Uncharacterized protein</fullName>
    </submittedName>
</protein>
<reference evidence="2" key="1">
    <citation type="journal article" date="2023" name="Science">
        <title>Genome structures resolve the early diversification of teleost fishes.</title>
        <authorList>
            <person name="Parey E."/>
            <person name="Louis A."/>
            <person name="Montfort J."/>
            <person name="Bouchez O."/>
            <person name="Roques C."/>
            <person name="Iampietro C."/>
            <person name="Lluch J."/>
            <person name="Castinel A."/>
            <person name="Donnadieu C."/>
            <person name="Desvignes T."/>
            <person name="Floi Bucao C."/>
            <person name="Jouanno E."/>
            <person name="Wen M."/>
            <person name="Mejri S."/>
            <person name="Dirks R."/>
            <person name="Jansen H."/>
            <person name="Henkel C."/>
            <person name="Chen W.J."/>
            <person name="Zahm M."/>
            <person name="Cabau C."/>
            <person name="Klopp C."/>
            <person name="Thompson A.W."/>
            <person name="Robinson-Rechavi M."/>
            <person name="Braasch I."/>
            <person name="Lecointre G."/>
            <person name="Bobe J."/>
            <person name="Postlethwait J.H."/>
            <person name="Berthelot C."/>
            <person name="Roest Crollius H."/>
            <person name="Guiguen Y."/>
        </authorList>
    </citation>
    <scope>NUCLEOTIDE SEQUENCE</scope>
    <source>
        <strain evidence="2">NC1722</strain>
    </source>
</reference>
<sequence length="84" mass="9544">MRKLCLSPLQSCASLEQSPGLDRHAHHQHRHTRHGGENEQRENKKRRGQSGRRRVQASWPRVKDRRTARNSVSVARPGSMAATG</sequence>
<feature type="compositionally biased region" description="Basic residues" evidence="1">
    <location>
        <begin position="43"/>
        <end position="55"/>
    </location>
</feature>
<dbReference type="EMBL" id="JAINUG010000407">
    <property type="protein sequence ID" value="KAJ8372320.1"/>
    <property type="molecule type" value="Genomic_DNA"/>
</dbReference>
<gene>
    <name evidence="2" type="ORF">AAFF_G00290500</name>
</gene>
<evidence type="ECO:0000256" key="1">
    <source>
        <dbReference type="SAM" id="MobiDB-lite"/>
    </source>
</evidence>
<evidence type="ECO:0000313" key="2">
    <source>
        <dbReference type="EMBL" id="KAJ8372320.1"/>
    </source>
</evidence>
<dbReference type="AlphaFoldDB" id="A0AAD7W1N4"/>
<proteinExistence type="predicted"/>
<evidence type="ECO:0000313" key="3">
    <source>
        <dbReference type="Proteomes" id="UP001221898"/>
    </source>
</evidence>
<accession>A0AAD7W1N4</accession>
<name>A0AAD7W1N4_9TELE</name>
<comment type="caution">
    <text evidence="2">The sequence shown here is derived from an EMBL/GenBank/DDBJ whole genome shotgun (WGS) entry which is preliminary data.</text>
</comment>
<keyword evidence="3" id="KW-1185">Reference proteome</keyword>
<feature type="compositionally biased region" description="Polar residues" evidence="1">
    <location>
        <begin position="8"/>
        <end position="17"/>
    </location>
</feature>
<feature type="compositionally biased region" description="Basic residues" evidence="1">
    <location>
        <begin position="24"/>
        <end position="33"/>
    </location>
</feature>
<feature type="region of interest" description="Disordered" evidence="1">
    <location>
        <begin position="1"/>
        <end position="84"/>
    </location>
</feature>
<dbReference type="Proteomes" id="UP001221898">
    <property type="component" value="Unassembled WGS sequence"/>
</dbReference>
<organism evidence="2 3">
    <name type="scientific">Aldrovandia affinis</name>
    <dbReference type="NCBI Taxonomy" id="143900"/>
    <lineage>
        <taxon>Eukaryota</taxon>
        <taxon>Metazoa</taxon>
        <taxon>Chordata</taxon>
        <taxon>Craniata</taxon>
        <taxon>Vertebrata</taxon>
        <taxon>Euteleostomi</taxon>
        <taxon>Actinopterygii</taxon>
        <taxon>Neopterygii</taxon>
        <taxon>Teleostei</taxon>
        <taxon>Notacanthiformes</taxon>
        <taxon>Halosauridae</taxon>
        <taxon>Aldrovandia</taxon>
    </lineage>
</organism>